<keyword evidence="3" id="KW-0598">Phosphotransferase system</keyword>
<protein>
    <submittedName>
        <fullName evidence="5">Phosphotransferase system, phosphocarrier protein HPr</fullName>
    </submittedName>
</protein>
<accession>R7RQT9</accession>
<dbReference type="InterPro" id="IPR035895">
    <property type="entry name" value="HPr-like_sf"/>
</dbReference>
<dbReference type="OrthoDB" id="9809047at2"/>
<proteinExistence type="predicted"/>
<dbReference type="CDD" id="cd00367">
    <property type="entry name" value="PTS-HPr_like"/>
    <property type="match status" value="1"/>
</dbReference>
<organism evidence="5 6">
    <name type="scientific">Thermobrachium celere DSM 8682</name>
    <dbReference type="NCBI Taxonomy" id="941824"/>
    <lineage>
        <taxon>Bacteria</taxon>
        <taxon>Bacillati</taxon>
        <taxon>Bacillota</taxon>
        <taxon>Clostridia</taxon>
        <taxon>Eubacteriales</taxon>
        <taxon>Clostridiaceae</taxon>
        <taxon>Thermobrachium</taxon>
    </lineage>
</organism>
<dbReference type="InterPro" id="IPR000032">
    <property type="entry name" value="HPr-like"/>
</dbReference>
<name>R7RQT9_9CLOT</name>
<dbReference type="HOGENOM" id="CLU_136230_2_1_9"/>
<dbReference type="GO" id="GO:0009401">
    <property type="term" value="P:phosphoenolpyruvate-dependent sugar phosphotransferase system"/>
    <property type="evidence" value="ECO:0007669"/>
    <property type="project" value="UniProtKB-KW"/>
</dbReference>
<feature type="domain" description="HPr" evidence="4">
    <location>
        <begin position="1"/>
        <end position="86"/>
    </location>
</feature>
<dbReference type="PRINTS" id="PR00107">
    <property type="entry name" value="PHOSPHOCPHPR"/>
</dbReference>
<keyword evidence="6" id="KW-1185">Reference proteome</keyword>
<evidence type="ECO:0000259" key="4">
    <source>
        <dbReference type="PROSITE" id="PS51350"/>
    </source>
</evidence>
<dbReference type="Gene3D" id="3.30.1340.10">
    <property type="entry name" value="HPr-like"/>
    <property type="match status" value="1"/>
</dbReference>
<dbReference type="GO" id="GO:0005737">
    <property type="term" value="C:cytoplasm"/>
    <property type="evidence" value="ECO:0007669"/>
    <property type="project" value="UniProtKB-SubCell"/>
</dbReference>
<dbReference type="EMBL" id="CAVN010000089">
    <property type="protein sequence ID" value="CDF57658.1"/>
    <property type="molecule type" value="Genomic_DNA"/>
</dbReference>
<dbReference type="InterPro" id="IPR050399">
    <property type="entry name" value="HPr"/>
</dbReference>
<evidence type="ECO:0000256" key="3">
    <source>
        <dbReference type="ARBA" id="ARBA00022683"/>
    </source>
</evidence>
<gene>
    <name evidence="5" type="ORF">TCEL_01572</name>
</gene>
<sequence>MKIIEYTFKNEMALHARPTTILISEANKFKSDIIIEKDNMTINAKSLISVLSLLIEKGDTIKIKIDGPDEDKAADAIKEILKNIEE</sequence>
<dbReference type="Proteomes" id="UP000014923">
    <property type="component" value="Unassembled WGS sequence"/>
</dbReference>
<dbReference type="PANTHER" id="PTHR33705">
    <property type="entry name" value="PHOSPHOCARRIER PROTEIN HPR"/>
    <property type="match status" value="1"/>
</dbReference>
<evidence type="ECO:0000256" key="1">
    <source>
        <dbReference type="ARBA" id="ARBA00004496"/>
    </source>
</evidence>
<evidence type="ECO:0000313" key="6">
    <source>
        <dbReference type="Proteomes" id="UP000014923"/>
    </source>
</evidence>
<keyword evidence="2" id="KW-0963">Cytoplasm</keyword>
<dbReference type="AlphaFoldDB" id="R7RQT9"/>
<comment type="caution">
    <text evidence="5">The sequence shown here is derived from an EMBL/GenBank/DDBJ whole genome shotgun (WGS) entry which is preliminary data.</text>
</comment>
<dbReference type="NCBIfam" id="TIGR01003">
    <property type="entry name" value="PTS_HPr_family"/>
    <property type="match status" value="1"/>
</dbReference>
<dbReference type="Pfam" id="PF00381">
    <property type="entry name" value="PTS-HPr"/>
    <property type="match status" value="1"/>
</dbReference>
<evidence type="ECO:0000313" key="5">
    <source>
        <dbReference type="EMBL" id="CDF57658.1"/>
    </source>
</evidence>
<dbReference type="GO" id="GO:0016740">
    <property type="term" value="F:transferase activity"/>
    <property type="evidence" value="ECO:0007669"/>
    <property type="project" value="UniProtKB-KW"/>
</dbReference>
<dbReference type="PROSITE" id="PS51350">
    <property type="entry name" value="PTS_HPR_DOM"/>
    <property type="match status" value="1"/>
</dbReference>
<dbReference type="PANTHER" id="PTHR33705:SF2">
    <property type="entry name" value="PHOSPHOCARRIER PROTEIN NPR"/>
    <property type="match status" value="1"/>
</dbReference>
<keyword evidence="5" id="KW-0808">Transferase</keyword>
<dbReference type="SUPFAM" id="SSF55594">
    <property type="entry name" value="HPr-like"/>
    <property type="match status" value="1"/>
</dbReference>
<comment type="subcellular location">
    <subcellularLocation>
        <location evidence="1">Cytoplasm</location>
    </subcellularLocation>
</comment>
<dbReference type="eggNOG" id="COG1925">
    <property type="taxonomic scope" value="Bacteria"/>
</dbReference>
<evidence type="ECO:0000256" key="2">
    <source>
        <dbReference type="ARBA" id="ARBA00022490"/>
    </source>
</evidence>
<reference evidence="5" key="1">
    <citation type="submission" date="2013-03" db="EMBL/GenBank/DDBJ databases">
        <title>Draft genome sequence of the hydrogen-ethanol-producing anaerobic alkalithermophilic Caloramator celere.</title>
        <authorList>
            <person name="Ciranna A."/>
            <person name="Larjo A."/>
            <person name="Kivisto A."/>
            <person name="Santala V."/>
            <person name="Roos C."/>
            <person name="Karp M."/>
        </authorList>
    </citation>
    <scope>NUCLEOTIDE SEQUENCE [LARGE SCALE GENOMIC DNA]</scope>
    <source>
        <strain evidence="5">DSM 8682</strain>
    </source>
</reference>
<dbReference type="RefSeq" id="WP_018661011.1">
    <property type="nucleotide sequence ID" value="NZ_HF952018.1"/>
</dbReference>